<protein>
    <submittedName>
        <fullName evidence="2">Nucleotidyltransferase</fullName>
    </submittedName>
</protein>
<evidence type="ECO:0000259" key="1">
    <source>
        <dbReference type="Pfam" id="PF18765"/>
    </source>
</evidence>
<dbReference type="Gene3D" id="3.30.460.10">
    <property type="entry name" value="Beta Polymerase, domain 2"/>
    <property type="match status" value="1"/>
</dbReference>
<dbReference type="EMBL" id="OR769219">
    <property type="protein sequence ID" value="WQJ51468.1"/>
    <property type="molecule type" value="Genomic_DNA"/>
</dbReference>
<dbReference type="Proteomes" id="UP001348805">
    <property type="component" value="Segment"/>
</dbReference>
<sequence>MKNIEIYLPEYIRQHYILSFMYGSYVYGTNTDKSDKDIIVIVDDNIELENSVNGIKEIFVTDGITEYDFQIINNNTFKKMLYEHHIIAVESLFMSSDMYSSIELFNSLYAKYFILDKWKLRQVISKIVGNSYAKCHKKLTVEKDYDLYRSQKSLYHCIRLYMFGIQIGKTGKIYDYSEANHYLKEILDKKYSWEQYKKEYKPLLNKLRSEMVLYCPKP</sequence>
<keyword evidence="3" id="KW-1185">Reference proteome</keyword>
<dbReference type="InterPro" id="IPR041633">
    <property type="entry name" value="Polbeta"/>
</dbReference>
<name>A0ABZ0Z045_9CAUD</name>
<evidence type="ECO:0000313" key="2">
    <source>
        <dbReference type="EMBL" id="WQJ51468.1"/>
    </source>
</evidence>
<dbReference type="InterPro" id="IPR043519">
    <property type="entry name" value="NT_sf"/>
</dbReference>
<feature type="domain" description="Polymerase beta nucleotidyltransferase" evidence="1">
    <location>
        <begin position="17"/>
        <end position="96"/>
    </location>
</feature>
<evidence type="ECO:0000313" key="3">
    <source>
        <dbReference type="Proteomes" id="UP001348805"/>
    </source>
</evidence>
<reference evidence="2 3" key="1">
    <citation type="submission" date="2023-11" db="EMBL/GenBank/DDBJ databases">
        <authorList>
            <person name="Cook R."/>
            <person name="Crisci M."/>
            <person name="Pye H."/>
            <person name="Adriaenssens E."/>
            <person name="Santini J."/>
        </authorList>
    </citation>
    <scope>NUCLEOTIDE SEQUENCE [LARGE SCALE GENOMIC DNA]</scope>
    <source>
        <strain evidence="2">Lak_Megaphage_RVC_AP3_GC26</strain>
    </source>
</reference>
<dbReference type="Pfam" id="PF18765">
    <property type="entry name" value="Polbeta"/>
    <property type="match status" value="1"/>
</dbReference>
<organism evidence="2 3">
    <name type="scientific">phage Lak_Megaphage_RVC_AP3_GC26</name>
    <dbReference type="NCBI Taxonomy" id="3109225"/>
    <lineage>
        <taxon>Viruses</taxon>
        <taxon>Duplodnaviria</taxon>
        <taxon>Heunggongvirae</taxon>
        <taxon>Uroviricota</taxon>
        <taxon>Caudoviricetes</taxon>
        <taxon>Caudoviricetes code 15 clade</taxon>
    </lineage>
</organism>
<dbReference type="SUPFAM" id="SSF81301">
    <property type="entry name" value="Nucleotidyltransferase"/>
    <property type="match status" value="1"/>
</dbReference>
<accession>A0ABZ0Z045</accession>
<proteinExistence type="predicted"/>